<organism evidence="2 3">
    <name type="scientific">Paenibacillus polymyxa</name>
    <name type="common">Bacillus polymyxa</name>
    <dbReference type="NCBI Taxonomy" id="1406"/>
    <lineage>
        <taxon>Bacteria</taxon>
        <taxon>Bacillati</taxon>
        <taxon>Bacillota</taxon>
        <taxon>Bacilli</taxon>
        <taxon>Bacillales</taxon>
        <taxon>Paenibacillaceae</taxon>
        <taxon>Paenibacillus</taxon>
    </lineage>
</organism>
<evidence type="ECO:0000313" key="2">
    <source>
        <dbReference type="EMBL" id="SUA63203.1"/>
    </source>
</evidence>
<feature type="transmembrane region" description="Helical" evidence="1">
    <location>
        <begin position="96"/>
        <end position="117"/>
    </location>
</feature>
<accession>A0A378XNW1</accession>
<sequence length="185" mass="21192">MDVYVTLQKNNVIAASIIHAAADERIREVLTQMFGKTKRGDFMFYLRKLSLKDDSYRALLDEVEQMRMEFMKEILIQKGMQQTVLLFKPSKIGTSIVAFLLALAAWFVLQLGGVAPFRFFHSFYSYGAGLLSSLFILRSIGDFKWVGFFKRKKGTVFAKWDTVLYSPLCFLLGTAILMIMLLRTA</sequence>
<dbReference type="Pfam" id="PF13160">
    <property type="entry name" value="DUF3995"/>
    <property type="match status" value="1"/>
</dbReference>
<keyword evidence="1" id="KW-1133">Transmembrane helix</keyword>
<dbReference type="EMBL" id="UGSC01000001">
    <property type="protein sequence ID" value="SUA63203.1"/>
    <property type="molecule type" value="Genomic_DNA"/>
</dbReference>
<name>A0A378XNW1_PAEPO</name>
<keyword evidence="1" id="KW-0812">Transmembrane</keyword>
<feature type="transmembrane region" description="Helical" evidence="1">
    <location>
        <begin position="162"/>
        <end position="182"/>
    </location>
</feature>
<dbReference type="RefSeq" id="WP_230877410.1">
    <property type="nucleotide sequence ID" value="NZ_CP036496.1"/>
</dbReference>
<dbReference type="InterPro" id="IPR025058">
    <property type="entry name" value="DUF3995"/>
</dbReference>
<reference evidence="2 3" key="1">
    <citation type="submission" date="2018-06" db="EMBL/GenBank/DDBJ databases">
        <authorList>
            <consortium name="Pathogen Informatics"/>
            <person name="Doyle S."/>
        </authorList>
    </citation>
    <scope>NUCLEOTIDE SEQUENCE [LARGE SCALE GENOMIC DNA]</scope>
    <source>
        <strain evidence="2 3">NCTC10343</strain>
    </source>
</reference>
<dbReference type="GeneID" id="93349410"/>
<protein>
    <submittedName>
        <fullName evidence="2">Transcriptional regulator</fullName>
    </submittedName>
</protein>
<dbReference type="Proteomes" id="UP000254400">
    <property type="component" value="Unassembled WGS sequence"/>
</dbReference>
<proteinExistence type="predicted"/>
<evidence type="ECO:0000313" key="3">
    <source>
        <dbReference type="Proteomes" id="UP000254400"/>
    </source>
</evidence>
<dbReference type="AlphaFoldDB" id="A0A378XNW1"/>
<feature type="transmembrane region" description="Helical" evidence="1">
    <location>
        <begin position="123"/>
        <end position="141"/>
    </location>
</feature>
<gene>
    <name evidence="2" type="ORF">NCTC10343_00588</name>
</gene>
<evidence type="ECO:0000256" key="1">
    <source>
        <dbReference type="SAM" id="Phobius"/>
    </source>
</evidence>
<keyword evidence="1" id="KW-0472">Membrane</keyword>